<reference evidence="1 2" key="1">
    <citation type="submission" date="2023-10" db="EMBL/GenBank/DDBJ databases">
        <title>Virgibacillus halophilus 5B73C genome.</title>
        <authorList>
            <person name="Miliotis G."/>
            <person name="Sengupta P."/>
            <person name="Hameed A."/>
            <person name="Chuvochina M."/>
            <person name="Mcdonagh F."/>
            <person name="Simpson A.C."/>
            <person name="Singh N.K."/>
            <person name="Rekha P.D."/>
            <person name="Raman K."/>
            <person name="Hugenholtz P."/>
            <person name="Venkateswaran K."/>
        </authorList>
    </citation>
    <scope>NUCLEOTIDE SEQUENCE [LARGE SCALE GENOMIC DNA]</scope>
    <source>
        <strain evidence="1 2">5B73C</strain>
    </source>
</reference>
<organism evidence="1 2">
    <name type="scientific">Tigheibacillus halophilus</name>
    <dbReference type="NCBI Taxonomy" id="361280"/>
    <lineage>
        <taxon>Bacteria</taxon>
        <taxon>Bacillati</taxon>
        <taxon>Bacillota</taxon>
        <taxon>Bacilli</taxon>
        <taxon>Bacillales</taxon>
        <taxon>Bacillaceae</taxon>
        <taxon>Tigheibacillus</taxon>
    </lineage>
</organism>
<dbReference type="GO" id="GO:0003677">
    <property type="term" value="F:DNA binding"/>
    <property type="evidence" value="ECO:0007669"/>
    <property type="project" value="UniProtKB-KW"/>
</dbReference>
<accession>A0ABU5C8U0</accession>
<keyword evidence="2" id="KW-1185">Reference proteome</keyword>
<proteinExistence type="predicted"/>
<dbReference type="Pfam" id="PF17443">
    <property type="entry name" value="pXO2-72"/>
    <property type="match status" value="1"/>
</dbReference>
<evidence type="ECO:0000313" key="1">
    <source>
        <dbReference type="EMBL" id="MDY0395455.1"/>
    </source>
</evidence>
<dbReference type="EMBL" id="JAWDIP010000003">
    <property type="protein sequence ID" value="MDY0395455.1"/>
    <property type="molecule type" value="Genomic_DNA"/>
</dbReference>
<dbReference type="RefSeq" id="WP_390352008.1">
    <property type="nucleotide sequence ID" value="NZ_JBHUIZ010000001.1"/>
</dbReference>
<comment type="caution">
    <text evidence="1">The sequence shown here is derived from an EMBL/GenBank/DDBJ whole genome shotgun (WGS) entry which is preliminary data.</text>
</comment>
<protein>
    <submittedName>
        <fullName evidence="1">DNA-binding protein</fullName>
    </submittedName>
</protein>
<name>A0ABU5C8U0_9BACI</name>
<keyword evidence="1" id="KW-0238">DNA-binding</keyword>
<dbReference type="Proteomes" id="UP001281447">
    <property type="component" value="Unassembled WGS sequence"/>
</dbReference>
<sequence length="73" mass="8496">MTPNEAAYTWGINQETVKNKLKPSIVGQDTLDEMIRKGLIKYFLHPNGKRKEWILSIEAMEKWFGKKRSQGSE</sequence>
<dbReference type="InterPro" id="IPR020250">
    <property type="entry name" value="Plasmid_pXO2-72"/>
</dbReference>
<gene>
    <name evidence="1" type="ORF">RWE15_14650</name>
</gene>
<evidence type="ECO:0000313" key="2">
    <source>
        <dbReference type="Proteomes" id="UP001281447"/>
    </source>
</evidence>